<keyword evidence="1" id="KW-0808">Transferase</keyword>
<evidence type="ECO:0000313" key="2">
    <source>
        <dbReference type="Proteomes" id="UP000199103"/>
    </source>
</evidence>
<reference evidence="1 2" key="1">
    <citation type="submission" date="2016-10" db="EMBL/GenBank/DDBJ databases">
        <authorList>
            <person name="de Groot N.N."/>
        </authorList>
    </citation>
    <scope>NUCLEOTIDE SEQUENCE [LARGE SCALE GENOMIC DNA]</scope>
    <source>
        <strain evidence="1 2">DSM 21800</strain>
    </source>
</reference>
<dbReference type="OrthoDB" id="2643438at2"/>
<sequence>MVTMRPPGVFIHQNALCESKTVGSGSRIWAFAHVLPGARVGADCNICDGAYVEGQVRIGDRVTVKNQVMIFDGVDIADDVFLGPGVTFTNDLRPRAFIKREGEALLGTWVHRGATLGARSTVVCGVTIGEYAFAGAGSVITRDVAAHAFVVGSPARQVGWVCICGARLADDLVCRVCDRRFRGAAGTIEVAGDHASESA</sequence>
<gene>
    <name evidence="1" type="ORF">SAMN04489812_2087</name>
</gene>
<dbReference type="SUPFAM" id="SSF51161">
    <property type="entry name" value="Trimeric LpxA-like enzymes"/>
    <property type="match status" value="1"/>
</dbReference>
<keyword evidence="2" id="KW-1185">Reference proteome</keyword>
<dbReference type="InterPro" id="IPR050179">
    <property type="entry name" value="Trans_hexapeptide_repeat"/>
</dbReference>
<dbReference type="Gene3D" id="2.160.10.10">
    <property type="entry name" value="Hexapeptide repeat proteins"/>
    <property type="match status" value="1"/>
</dbReference>
<dbReference type="Proteomes" id="UP000199103">
    <property type="component" value="Chromosome I"/>
</dbReference>
<dbReference type="GO" id="GO:0016740">
    <property type="term" value="F:transferase activity"/>
    <property type="evidence" value="ECO:0007669"/>
    <property type="project" value="UniProtKB-KW"/>
</dbReference>
<dbReference type="PANTHER" id="PTHR43300">
    <property type="entry name" value="ACETYLTRANSFERASE"/>
    <property type="match status" value="1"/>
</dbReference>
<dbReference type="Pfam" id="PF00132">
    <property type="entry name" value="Hexapep"/>
    <property type="match status" value="1"/>
</dbReference>
<dbReference type="PANTHER" id="PTHR43300:SF4">
    <property type="entry name" value="ACYL-[ACYL-CARRIER-PROTEIN]--UDP-N-ACETYLGLUCOSAMINE O-ACYLTRANSFERASE"/>
    <property type="match status" value="1"/>
</dbReference>
<name>A0A1H1SPX5_9ACTN</name>
<proteinExistence type="predicted"/>
<evidence type="ECO:0000313" key="1">
    <source>
        <dbReference type="EMBL" id="SDS49776.1"/>
    </source>
</evidence>
<dbReference type="CDD" id="cd03358">
    <property type="entry name" value="LbH_WxcM_N_like"/>
    <property type="match status" value="1"/>
</dbReference>
<organism evidence="1 2">
    <name type="scientific">Microlunatus soli</name>
    <dbReference type="NCBI Taxonomy" id="630515"/>
    <lineage>
        <taxon>Bacteria</taxon>
        <taxon>Bacillati</taxon>
        <taxon>Actinomycetota</taxon>
        <taxon>Actinomycetes</taxon>
        <taxon>Propionibacteriales</taxon>
        <taxon>Propionibacteriaceae</taxon>
        <taxon>Microlunatus</taxon>
    </lineage>
</organism>
<dbReference type="InterPro" id="IPR011004">
    <property type="entry name" value="Trimer_LpxA-like_sf"/>
</dbReference>
<protein>
    <submittedName>
        <fullName evidence="1">Transferase hexapeptide (Six repeat-containing protein)</fullName>
    </submittedName>
</protein>
<dbReference type="InterPro" id="IPR001451">
    <property type="entry name" value="Hexapep"/>
</dbReference>
<dbReference type="AlphaFoldDB" id="A0A1H1SPX5"/>
<dbReference type="STRING" id="630515.SAMN04489812_2087"/>
<dbReference type="EMBL" id="LT629772">
    <property type="protein sequence ID" value="SDS49776.1"/>
    <property type="molecule type" value="Genomic_DNA"/>
</dbReference>
<accession>A0A1H1SPX5</accession>